<dbReference type="HAMAP" id="MF_01385">
    <property type="entry name" value="UreF"/>
    <property type="match status" value="1"/>
</dbReference>
<dbReference type="PIRSF" id="PIRSF009467">
    <property type="entry name" value="Ureas_acces_UreF"/>
    <property type="match status" value="1"/>
</dbReference>
<reference evidence="5" key="1">
    <citation type="submission" date="2018-06" db="EMBL/GenBank/DDBJ databases">
        <title>Complete genome of Pseudomonas insecticola strain QZS01.</title>
        <authorList>
            <person name="Wang J."/>
            <person name="Su Q."/>
        </authorList>
    </citation>
    <scope>NUCLEOTIDE SEQUENCE [LARGE SCALE GENOMIC DNA]</scope>
    <source>
        <strain evidence="5">QZS01</strain>
    </source>
</reference>
<proteinExistence type="inferred from homology"/>
<comment type="subunit">
    <text evidence="3">UreD, UreF and UreG form a complex that acts as a GTP-hydrolysis-dependent molecular chaperone, activating the urease apoprotein by helping to assemble the nickel containing metallocenter of UreC. The UreE protein probably delivers the nickel.</text>
</comment>
<gene>
    <name evidence="3" type="primary">ureF</name>
    <name evidence="4" type="ORF">DM558_02810</name>
</gene>
<evidence type="ECO:0000256" key="2">
    <source>
        <dbReference type="ARBA" id="ARBA00023186"/>
    </source>
</evidence>
<dbReference type="GO" id="GO:0016151">
    <property type="term" value="F:nickel cation binding"/>
    <property type="evidence" value="ECO:0007669"/>
    <property type="project" value="UniProtKB-UniRule"/>
</dbReference>
<dbReference type="EMBL" id="CP029822">
    <property type="protein sequence ID" value="AZS49776.1"/>
    <property type="molecule type" value="Genomic_DNA"/>
</dbReference>
<dbReference type="PANTHER" id="PTHR33620:SF1">
    <property type="entry name" value="UREASE ACCESSORY PROTEIN F"/>
    <property type="match status" value="1"/>
</dbReference>
<dbReference type="InterPro" id="IPR002639">
    <property type="entry name" value="UreF"/>
</dbReference>
<keyword evidence="1 3" id="KW-0996">Nickel insertion</keyword>
<organism evidence="4 5">
    <name type="scientific">Entomomonas moraniae</name>
    <dbReference type="NCBI Taxonomy" id="2213226"/>
    <lineage>
        <taxon>Bacteria</taxon>
        <taxon>Pseudomonadati</taxon>
        <taxon>Pseudomonadota</taxon>
        <taxon>Gammaproteobacteria</taxon>
        <taxon>Pseudomonadales</taxon>
        <taxon>Pseudomonadaceae</taxon>
        <taxon>Entomomonas</taxon>
    </lineage>
</organism>
<name>A0A3Q9JKQ9_9GAMM</name>
<keyword evidence="2 3" id="KW-0143">Chaperone</keyword>
<dbReference type="PANTHER" id="PTHR33620">
    <property type="entry name" value="UREASE ACCESSORY PROTEIN F"/>
    <property type="match status" value="1"/>
</dbReference>
<dbReference type="Proteomes" id="UP000273143">
    <property type="component" value="Chromosome"/>
</dbReference>
<comment type="subcellular location">
    <subcellularLocation>
        <location evidence="3">Cytoplasm</location>
    </subcellularLocation>
</comment>
<accession>A0A3Q9JKQ9</accession>
<evidence type="ECO:0000313" key="4">
    <source>
        <dbReference type="EMBL" id="AZS49776.1"/>
    </source>
</evidence>
<dbReference type="KEGG" id="emo:DM558_02810"/>
<keyword evidence="3" id="KW-0963">Cytoplasm</keyword>
<comment type="function">
    <text evidence="3">Required for maturation of urease via the functional incorporation of the urease nickel metallocenter.</text>
</comment>
<comment type="similarity">
    <text evidence="3">Belongs to the UreF family.</text>
</comment>
<dbReference type="InterPro" id="IPR038277">
    <property type="entry name" value="UreF_sf"/>
</dbReference>
<dbReference type="AlphaFoldDB" id="A0A3Q9JKQ9"/>
<dbReference type="Pfam" id="PF01730">
    <property type="entry name" value="UreF"/>
    <property type="match status" value="1"/>
</dbReference>
<dbReference type="GO" id="GO:0005737">
    <property type="term" value="C:cytoplasm"/>
    <property type="evidence" value="ECO:0007669"/>
    <property type="project" value="UniProtKB-SubCell"/>
</dbReference>
<evidence type="ECO:0000313" key="5">
    <source>
        <dbReference type="Proteomes" id="UP000273143"/>
    </source>
</evidence>
<protein>
    <recommendedName>
        <fullName evidence="3">Urease accessory protein UreF</fullName>
    </recommendedName>
</protein>
<dbReference type="Gene3D" id="1.10.4190.10">
    <property type="entry name" value="Urease accessory protein UreF"/>
    <property type="match status" value="1"/>
</dbReference>
<evidence type="ECO:0000256" key="3">
    <source>
        <dbReference type="HAMAP-Rule" id="MF_01385"/>
    </source>
</evidence>
<evidence type="ECO:0000256" key="1">
    <source>
        <dbReference type="ARBA" id="ARBA00022988"/>
    </source>
</evidence>
<sequence>MKASELIRIMQFGDSALPIGAFTFSNGVEAAIQTGVVHDTDSLKSFVRTALKQAAECDGIALVAAHRAALTENHQDLMKIDWAVNNRKLNEEARLMTVRMGKKLAELSVHIIENPLLQWWLEQIKTNNTLGTQPVTQAIVMAIQGIKERDVVVIHQYGIAMTILSAAIRLMRITHFETQHILFELNEEIESFCDMAASGDINQMSSYTPIIDVLAAVHTKSFVRLFMN</sequence>
<keyword evidence="5" id="KW-1185">Reference proteome</keyword>